<dbReference type="FunFam" id="1.10.10.10:FF:000030">
    <property type="entry name" value="Forkhead box protein K2"/>
    <property type="match status" value="1"/>
</dbReference>
<evidence type="ECO:0000256" key="6">
    <source>
        <dbReference type="ARBA" id="ARBA00023163"/>
    </source>
</evidence>
<evidence type="ECO:0000256" key="9">
    <source>
        <dbReference type="PROSITE-ProRule" id="PRU00089"/>
    </source>
</evidence>
<dbReference type="AlphaFoldDB" id="A0A922L230"/>
<keyword evidence="6" id="KW-0804">Transcription</keyword>
<dbReference type="GO" id="GO:0030030">
    <property type="term" value="P:cell projection organization"/>
    <property type="evidence" value="ECO:0007669"/>
    <property type="project" value="UniProtKB-KW"/>
</dbReference>
<evidence type="ECO:0000256" key="1">
    <source>
        <dbReference type="ARBA" id="ARBA00004123"/>
    </source>
</evidence>
<reference evidence="12" key="1">
    <citation type="submission" date="2013-05" db="EMBL/GenBank/DDBJ databases">
        <authorList>
            <person name="Yim A.K.Y."/>
            <person name="Chan T.F."/>
            <person name="Ji K.M."/>
            <person name="Liu X.Y."/>
            <person name="Zhou J.W."/>
            <person name="Li R.Q."/>
            <person name="Yang K.Y."/>
            <person name="Li J."/>
            <person name="Li M."/>
            <person name="Law P.T.W."/>
            <person name="Wu Y.L."/>
            <person name="Cai Z.L."/>
            <person name="Qin H."/>
            <person name="Bao Y."/>
            <person name="Leung R.K.K."/>
            <person name="Ng P.K.S."/>
            <person name="Zou J."/>
            <person name="Zhong X.J."/>
            <person name="Ran P.X."/>
            <person name="Zhong N.S."/>
            <person name="Liu Z.G."/>
            <person name="Tsui S.K.W."/>
        </authorList>
    </citation>
    <scope>NUCLEOTIDE SEQUENCE</scope>
    <source>
        <strain evidence="12">Derf</strain>
        <tissue evidence="12">Whole organism</tissue>
    </source>
</reference>
<dbReference type="Pfam" id="PF00250">
    <property type="entry name" value="Forkhead"/>
    <property type="match status" value="1"/>
</dbReference>
<dbReference type="Gene3D" id="1.10.10.10">
    <property type="entry name" value="Winged helix-like DNA-binding domain superfamily/Winged helix DNA-binding domain"/>
    <property type="match status" value="1"/>
</dbReference>
<dbReference type="PANTHER" id="PTHR46805">
    <property type="entry name" value="FORKHEAD BOX PROTEIN J1"/>
    <property type="match status" value="1"/>
</dbReference>
<feature type="compositionally biased region" description="Polar residues" evidence="10">
    <location>
        <begin position="197"/>
        <end position="213"/>
    </location>
</feature>
<keyword evidence="7 9" id="KW-0539">Nucleus</keyword>
<dbReference type="InterPro" id="IPR047512">
    <property type="entry name" value="FH_FOXJ1"/>
</dbReference>
<protein>
    <submittedName>
        <fullName evidence="12">Forkhead box protein J1</fullName>
    </submittedName>
</protein>
<dbReference type="CDD" id="cd20023">
    <property type="entry name" value="FH_FOXJ1"/>
    <property type="match status" value="1"/>
</dbReference>
<feature type="domain" description="Fork-head" evidence="11">
    <location>
        <begin position="309"/>
        <end position="402"/>
    </location>
</feature>
<evidence type="ECO:0000256" key="8">
    <source>
        <dbReference type="ARBA" id="ARBA00034770"/>
    </source>
</evidence>
<dbReference type="SUPFAM" id="SSF46785">
    <property type="entry name" value="Winged helix' DNA-binding domain"/>
    <property type="match status" value="1"/>
</dbReference>
<proteinExistence type="inferred from homology"/>
<comment type="subcellular location">
    <subcellularLocation>
        <location evidence="1 9">Nucleus</location>
    </subcellularLocation>
</comment>
<comment type="caution">
    <text evidence="12">The sequence shown here is derived from an EMBL/GenBank/DDBJ whole genome shotgun (WGS) entry which is preliminary data.</text>
</comment>
<dbReference type="GO" id="GO:0000981">
    <property type="term" value="F:DNA-binding transcription factor activity, RNA polymerase II-specific"/>
    <property type="evidence" value="ECO:0007669"/>
    <property type="project" value="TreeGrafter"/>
</dbReference>
<name>A0A922L230_DERFA</name>
<dbReference type="PRINTS" id="PR00053">
    <property type="entry name" value="FORKHEAD"/>
</dbReference>
<dbReference type="GO" id="GO:0005634">
    <property type="term" value="C:nucleus"/>
    <property type="evidence" value="ECO:0007669"/>
    <property type="project" value="UniProtKB-SubCell"/>
</dbReference>
<keyword evidence="13" id="KW-1185">Reference proteome</keyword>
<dbReference type="InterPro" id="IPR036390">
    <property type="entry name" value="WH_DNA-bd_sf"/>
</dbReference>
<keyword evidence="3" id="KW-0805">Transcription regulation</keyword>
<feature type="region of interest" description="Disordered" evidence="10">
    <location>
        <begin position="498"/>
        <end position="523"/>
    </location>
</feature>
<keyword evidence="5" id="KW-0010">Activator</keyword>
<feature type="DNA-binding region" description="Fork-head" evidence="9">
    <location>
        <begin position="309"/>
        <end position="402"/>
    </location>
</feature>
<evidence type="ECO:0000313" key="12">
    <source>
        <dbReference type="EMBL" id="KAH9501980.1"/>
    </source>
</evidence>
<dbReference type="GO" id="GO:0000978">
    <property type="term" value="F:RNA polymerase II cis-regulatory region sequence-specific DNA binding"/>
    <property type="evidence" value="ECO:0007669"/>
    <property type="project" value="TreeGrafter"/>
</dbReference>
<feature type="compositionally biased region" description="Low complexity" evidence="10">
    <location>
        <begin position="254"/>
        <end position="271"/>
    </location>
</feature>
<keyword evidence="4 9" id="KW-0238">DNA-binding</keyword>
<accession>A0A922L230</accession>
<feature type="region of interest" description="Disordered" evidence="10">
    <location>
        <begin position="642"/>
        <end position="670"/>
    </location>
</feature>
<dbReference type="InterPro" id="IPR047513">
    <property type="entry name" value="FOXJ1"/>
</dbReference>
<dbReference type="InterPro" id="IPR001766">
    <property type="entry name" value="Fork_head_dom"/>
</dbReference>
<evidence type="ECO:0000256" key="7">
    <source>
        <dbReference type="ARBA" id="ARBA00023242"/>
    </source>
</evidence>
<dbReference type="InterPro" id="IPR030456">
    <property type="entry name" value="TF_fork_head_CS_2"/>
</dbReference>
<dbReference type="Proteomes" id="UP000790347">
    <property type="component" value="Unassembled WGS sequence"/>
</dbReference>
<dbReference type="PANTHER" id="PTHR46805:SF3">
    <property type="entry name" value="FORKHEAD BOX PROTEIN J1-B"/>
    <property type="match status" value="1"/>
</dbReference>
<dbReference type="PROSITE" id="PS00658">
    <property type="entry name" value="FORK_HEAD_2"/>
    <property type="match status" value="1"/>
</dbReference>
<evidence type="ECO:0000256" key="4">
    <source>
        <dbReference type="ARBA" id="ARBA00023125"/>
    </source>
</evidence>
<evidence type="ECO:0000313" key="13">
    <source>
        <dbReference type="Proteomes" id="UP000790347"/>
    </source>
</evidence>
<dbReference type="InterPro" id="IPR018122">
    <property type="entry name" value="TF_fork_head_CS_1"/>
</dbReference>
<dbReference type="EMBL" id="ASGP02000006">
    <property type="protein sequence ID" value="KAH9501980.1"/>
    <property type="molecule type" value="Genomic_DNA"/>
</dbReference>
<dbReference type="PROSITE" id="PS00657">
    <property type="entry name" value="FORK_HEAD_1"/>
    <property type="match status" value="1"/>
</dbReference>
<organism evidence="12 13">
    <name type="scientific">Dermatophagoides farinae</name>
    <name type="common">American house dust mite</name>
    <dbReference type="NCBI Taxonomy" id="6954"/>
    <lineage>
        <taxon>Eukaryota</taxon>
        <taxon>Metazoa</taxon>
        <taxon>Ecdysozoa</taxon>
        <taxon>Arthropoda</taxon>
        <taxon>Chelicerata</taxon>
        <taxon>Arachnida</taxon>
        <taxon>Acari</taxon>
        <taxon>Acariformes</taxon>
        <taxon>Sarcoptiformes</taxon>
        <taxon>Astigmata</taxon>
        <taxon>Psoroptidia</taxon>
        <taxon>Analgoidea</taxon>
        <taxon>Pyroglyphidae</taxon>
        <taxon>Dermatophagoidinae</taxon>
        <taxon>Dermatophagoides</taxon>
    </lineage>
</organism>
<feature type="compositionally biased region" description="Polar residues" evidence="10">
    <location>
        <begin position="509"/>
        <end position="523"/>
    </location>
</feature>
<evidence type="ECO:0000259" key="11">
    <source>
        <dbReference type="PROSITE" id="PS50039"/>
    </source>
</evidence>
<gene>
    <name evidence="12" type="primary">FOXJ1</name>
    <name evidence="12" type="ORF">DERF_012783</name>
</gene>
<sequence length="869" mass="95331">NQPYVSKEPLFLRLKKNVTTYEQSPSTIWPSITSPAAARTDTLDPIQSVRASSSSKSSMDIAAFSNVDDDGLTSLSWLQNLNMCMTRLGAPTPPTPPASPVCFPLNSQTSVTACQSNNGIIQLQSQSKTTTTTTKIPSSVSIKSVKLTSIPSHKSKAISSSFPESSHNSLTQAINIGKVGLSNEKIFLSNENASKMAKSSRTTNNIHHSSTDISVIGAKEKTTTTTTTTSSNKKKSSNRKSMANNVKYSKKNRANAGNSNSQQQSNGNSNAPSLNTSCYQQPHDPHDGHHQLQESQSTIVDYKVNGQIKPPFSYATLICMAMKANKNKMTLSSIYKWIKENFLYYKNADPNWQNSIRHNLSLNKCFIKIARSKDEPGKGGFWKLDPVYANSLVDGVFKKRRPTLNASHMNGNCRSNKNTSTIQENGSIVGTKKKVSPMINATYNDRFRLPIYAKHNNKRKKRQSSGSTAWLHSAGCINGHNESSSQLFMGYIEATTSSNLSSHREPSIEQETPPNSAESYSQQQHKIMMDMNELNTAIDNIDKNNVVCSDTSYPSYTFSSTVANLVECDTSSSNNNNTASTTATVGFGNEVCVQNVQDMIETDCWNTILTDVDLSELVDPITYTDSVAQIIHPIESDNSLVAVNSSSPNPDETSSNSINVKNNQPTGTAQLRPNELDTSNLLDESHFFYDHRIHGLVFNANVPTNVQHQVISATSNVVTCINDTSDLIVTDHWDNHWTSYTSNDDGSTVQLDCDPNTSTELILGPLEQSEVVRLNEIQVLSTTDNQIEERTGYVTTTASVMPKQPSNESITTITDSSPTSTITTIVGNFDPTPPTNSIQIWDCGKALMQVDANALDLFHTIDVEQLPQF</sequence>
<feature type="compositionally biased region" description="Basic and acidic residues" evidence="10">
    <location>
        <begin position="283"/>
        <end position="292"/>
    </location>
</feature>
<dbReference type="InterPro" id="IPR036388">
    <property type="entry name" value="WH-like_DNA-bd_sf"/>
</dbReference>
<feature type="non-terminal residue" evidence="12">
    <location>
        <position position="1"/>
    </location>
</feature>
<dbReference type="SMART" id="SM00339">
    <property type="entry name" value="FH"/>
    <property type="match status" value="1"/>
</dbReference>
<feature type="region of interest" description="Disordered" evidence="10">
    <location>
        <begin position="197"/>
        <end position="295"/>
    </location>
</feature>
<evidence type="ECO:0000256" key="2">
    <source>
        <dbReference type="ARBA" id="ARBA00022794"/>
    </source>
</evidence>
<keyword evidence="2" id="KW-0970">Cilium biogenesis/degradation</keyword>
<reference evidence="12" key="2">
    <citation type="journal article" date="2022" name="Res Sq">
        <title>Comparative Genomics Reveals Insights into the Divergent Evolution of Astigmatic Mites and Household Pest Adaptations.</title>
        <authorList>
            <person name="Xiong Q."/>
            <person name="Wan A.T.-Y."/>
            <person name="Liu X.-Y."/>
            <person name="Fung C.S.-H."/>
            <person name="Xiao X."/>
            <person name="Malainual N."/>
            <person name="Hou J."/>
            <person name="Wang L."/>
            <person name="Wang M."/>
            <person name="Yang K."/>
            <person name="Cui Y."/>
            <person name="Leung E."/>
            <person name="Nong W."/>
            <person name="Shin S.-K."/>
            <person name="Au S."/>
            <person name="Jeong K.Y."/>
            <person name="Chew F.T."/>
            <person name="Hui J."/>
            <person name="Leung T.F."/>
            <person name="Tungtrongchitr A."/>
            <person name="Zhong N."/>
            <person name="Liu Z."/>
            <person name="Tsui S."/>
        </authorList>
    </citation>
    <scope>NUCLEOTIDE SEQUENCE</scope>
    <source>
        <strain evidence="12">Derf</strain>
        <tissue evidence="12">Whole organism</tissue>
    </source>
</reference>
<comment type="similarity">
    <text evidence="8">Belongs to the FOXJ1 family.</text>
</comment>
<evidence type="ECO:0000256" key="10">
    <source>
        <dbReference type="SAM" id="MobiDB-lite"/>
    </source>
</evidence>
<evidence type="ECO:0000256" key="5">
    <source>
        <dbReference type="ARBA" id="ARBA00023159"/>
    </source>
</evidence>
<dbReference type="PROSITE" id="PS50039">
    <property type="entry name" value="FORK_HEAD_3"/>
    <property type="match status" value="1"/>
</dbReference>
<evidence type="ECO:0000256" key="3">
    <source>
        <dbReference type="ARBA" id="ARBA00023015"/>
    </source>
</evidence>